<dbReference type="EMBL" id="QOHO01000147">
    <property type="protein sequence ID" value="RFZ75570.1"/>
    <property type="molecule type" value="Genomic_DNA"/>
</dbReference>
<gene>
    <name evidence="2" type="ORF">DS742_28295</name>
</gene>
<organism evidence="2 3">
    <name type="scientific">Lacrimispora amygdalina</name>
    <dbReference type="NCBI Taxonomy" id="253257"/>
    <lineage>
        <taxon>Bacteria</taxon>
        <taxon>Bacillati</taxon>
        <taxon>Bacillota</taxon>
        <taxon>Clostridia</taxon>
        <taxon>Lachnospirales</taxon>
        <taxon>Lachnospiraceae</taxon>
        <taxon>Lacrimispora</taxon>
    </lineage>
</organism>
<name>A0A3E2N3J3_9FIRM</name>
<evidence type="ECO:0000259" key="1">
    <source>
        <dbReference type="Pfam" id="PF09643"/>
    </source>
</evidence>
<dbReference type="Pfam" id="PF09643">
    <property type="entry name" value="YopX"/>
    <property type="match status" value="1"/>
</dbReference>
<evidence type="ECO:0000313" key="2">
    <source>
        <dbReference type="EMBL" id="RFZ75570.1"/>
    </source>
</evidence>
<reference evidence="2 3" key="1">
    <citation type="submission" date="2018-07" db="EMBL/GenBank/DDBJ databases">
        <title>New species, Clostridium PI-S10-A1B.</title>
        <authorList>
            <person name="Krishna G."/>
            <person name="Summeta K."/>
            <person name="Shikha S."/>
            <person name="Prabhu P.B."/>
            <person name="Suresh K."/>
        </authorList>
    </citation>
    <scope>NUCLEOTIDE SEQUENCE [LARGE SCALE GENOMIC DNA]</scope>
    <source>
        <strain evidence="2 3">PI-S10-A1B</strain>
    </source>
</reference>
<dbReference type="NCBIfam" id="TIGR01671">
    <property type="entry name" value="phage_TIGR01671"/>
    <property type="match status" value="1"/>
</dbReference>
<dbReference type="InterPro" id="IPR010024">
    <property type="entry name" value="CHP16711"/>
</dbReference>
<feature type="domain" description="YopX protein" evidence="1">
    <location>
        <begin position="31"/>
        <end position="120"/>
    </location>
</feature>
<dbReference type="OrthoDB" id="1809393at2"/>
<comment type="caution">
    <text evidence="2">The sequence shown here is derived from an EMBL/GenBank/DDBJ whole genome shotgun (WGS) entry which is preliminary data.</text>
</comment>
<dbReference type="InterPro" id="IPR019096">
    <property type="entry name" value="YopX_protein"/>
</dbReference>
<proteinExistence type="predicted"/>
<evidence type="ECO:0000313" key="3">
    <source>
        <dbReference type="Proteomes" id="UP000260680"/>
    </source>
</evidence>
<accession>A0A3E2N3J3</accession>
<dbReference type="InterPro" id="IPR023385">
    <property type="entry name" value="YopX-like_C"/>
</dbReference>
<dbReference type="AlphaFoldDB" id="A0A3E2N3J3"/>
<dbReference type="SUPFAM" id="SSF159006">
    <property type="entry name" value="YopX-like"/>
    <property type="match status" value="1"/>
</dbReference>
<dbReference type="Gene3D" id="2.30.30.290">
    <property type="entry name" value="YopX-like domains"/>
    <property type="match status" value="1"/>
</dbReference>
<sequence>MSGNEHLNGVWVYGYLCGNGCYIEPEDGIEKLIDCDTVGEYTGLKDKNGKEIYEGDIVKCQELKSNLNITEYTSEVFWDDGCWFVHESKTCDVELYMYGDGVNKLPLTEIEVIGNIYENPL</sequence>
<protein>
    <recommendedName>
        <fullName evidence="1">YopX protein domain-containing protein</fullName>
    </recommendedName>
</protein>
<dbReference type="Proteomes" id="UP000260680">
    <property type="component" value="Unassembled WGS sequence"/>
</dbReference>